<feature type="domain" description="ABC transporter" evidence="3">
    <location>
        <begin position="2"/>
        <end position="215"/>
    </location>
</feature>
<dbReference type="GO" id="GO:0022857">
    <property type="term" value="F:transmembrane transporter activity"/>
    <property type="evidence" value="ECO:0007669"/>
    <property type="project" value="TreeGrafter"/>
</dbReference>
<dbReference type="RefSeq" id="WP_011628944.1">
    <property type="nucleotide sequence ID" value="NC_008340.1"/>
</dbReference>
<dbReference type="Proteomes" id="UP000001962">
    <property type="component" value="Chromosome"/>
</dbReference>
<sequence length="215" mass="23619">MLQTSALTYRYRNGKPIRFPDWTAGPGEQWWLSGPSGSGKTTLLHLLAGLLRPATGEVRVGEQALTTLAPAQLDRFRGRHIGMVFQRLHLLPALTVTANLELARYLAGLPRDGVRVHSTLERLDIADLAHRRAHELSQGQAQRVAIARAVVNQPRILLADEPTASLDEANAERVARLLCDEAEACAATLVVASHDRRLGRWLPQRLDLAEGRVAA</sequence>
<dbReference type="InterPro" id="IPR017871">
    <property type="entry name" value="ABC_transporter-like_CS"/>
</dbReference>
<proteinExistence type="predicted"/>
<evidence type="ECO:0000313" key="5">
    <source>
        <dbReference type="Proteomes" id="UP000001962"/>
    </source>
</evidence>
<dbReference type="SUPFAM" id="SSF52540">
    <property type="entry name" value="P-loop containing nucleoside triphosphate hydrolases"/>
    <property type="match status" value="1"/>
</dbReference>
<dbReference type="InterPro" id="IPR003593">
    <property type="entry name" value="AAA+_ATPase"/>
</dbReference>
<dbReference type="KEGG" id="aeh:Mlg_1200"/>
<dbReference type="Gene3D" id="3.40.50.300">
    <property type="entry name" value="P-loop containing nucleotide triphosphate hydrolases"/>
    <property type="match status" value="1"/>
</dbReference>
<evidence type="ECO:0000256" key="2">
    <source>
        <dbReference type="ARBA" id="ARBA00022840"/>
    </source>
</evidence>
<dbReference type="InterPro" id="IPR015854">
    <property type="entry name" value="ABC_transpr_LolD-like"/>
</dbReference>
<dbReference type="PANTHER" id="PTHR24220:SF659">
    <property type="entry name" value="TRANSPORTER, PUTATIVE-RELATED"/>
    <property type="match status" value="1"/>
</dbReference>
<dbReference type="AlphaFoldDB" id="Q0A9D8"/>
<dbReference type="InterPro" id="IPR027417">
    <property type="entry name" value="P-loop_NTPase"/>
</dbReference>
<dbReference type="GO" id="GO:0005886">
    <property type="term" value="C:plasma membrane"/>
    <property type="evidence" value="ECO:0007669"/>
    <property type="project" value="TreeGrafter"/>
</dbReference>
<reference evidence="5" key="1">
    <citation type="submission" date="2006-08" db="EMBL/GenBank/DDBJ databases">
        <title>Complete sequence of Alkalilimnicola ehrilichei MLHE-1.</title>
        <authorList>
            <person name="Copeland A."/>
            <person name="Lucas S."/>
            <person name="Lapidus A."/>
            <person name="Barry K."/>
            <person name="Detter J.C."/>
            <person name="Glavina del Rio T."/>
            <person name="Hammon N."/>
            <person name="Israni S."/>
            <person name="Dalin E."/>
            <person name="Tice H."/>
            <person name="Pitluck S."/>
            <person name="Sims D."/>
            <person name="Brettin T."/>
            <person name="Bruce D."/>
            <person name="Han C."/>
            <person name="Tapia R."/>
            <person name="Gilna P."/>
            <person name="Schmutz J."/>
            <person name="Larimer F."/>
            <person name="Land M."/>
            <person name="Hauser L."/>
            <person name="Kyrpides N."/>
            <person name="Mikhailova N."/>
            <person name="Oremland R.S."/>
            <person name="Hoeft S.E."/>
            <person name="Switzer-Blum J."/>
            <person name="Kulp T."/>
            <person name="King G."/>
            <person name="Tabita R."/>
            <person name="Witte B."/>
            <person name="Santini J.M."/>
            <person name="Basu P."/>
            <person name="Hollibaugh J.T."/>
            <person name="Xie G."/>
            <person name="Stolz J.F."/>
            <person name="Richardson P."/>
        </authorList>
    </citation>
    <scope>NUCLEOTIDE SEQUENCE [LARGE SCALE GENOMIC DNA]</scope>
    <source>
        <strain evidence="5">ATCC BAA-1101 / DSM 17681 / MLHE-1</strain>
    </source>
</reference>
<keyword evidence="5" id="KW-1185">Reference proteome</keyword>
<dbReference type="EMBL" id="CP000453">
    <property type="protein sequence ID" value="ABI56549.1"/>
    <property type="molecule type" value="Genomic_DNA"/>
</dbReference>
<dbReference type="PROSITE" id="PS50893">
    <property type="entry name" value="ABC_TRANSPORTER_2"/>
    <property type="match status" value="1"/>
</dbReference>
<gene>
    <name evidence="4" type="ordered locus">Mlg_1200</name>
</gene>
<evidence type="ECO:0000313" key="4">
    <source>
        <dbReference type="EMBL" id="ABI56549.1"/>
    </source>
</evidence>
<dbReference type="InterPro" id="IPR003439">
    <property type="entry name" value="ABC_transporter-like_ATP-bd"/>
</dbReference>
<dbReference type="OrthoDB" id="9802264at2"/>
<dbReference type="PANTHER" id="PTHR24220">
    <property type="entry name" value="IMPORT ATP-BINDING PROTEIN"/>
    <property type="match status" value="1"/>
</dbReference>
<protein>
    <submittedName>
        <fullName evidence="4">ABC transporter related protein</fullName>
    </submittedName>
</protein>
<dbReference type="GO" id="GO:0005524">
    <property type="term" value="F:ATP binding"/>
    <property type="evidence" value="ECO:0007669"/>
    <property type="project" value="UniProtKB-KW"/>
</dbReference>
<dbReference type="HOGENOM" id="CLU_000604_1_22_6"/>
<evidence type="ECO:0000259" key="3">
    <source>
        <dbReference type="PROSITE" id="PS50893"/>
    </source>
</evidence>
<accession>Q0A9D8</accession>
<dbReference type="eggNOG" id="COG1136">
    <property type="taxonomic scope" value="Bacteria"/>
</dbReference>
<keyword evidence="1" id="KW-0547">Nucleotide-binding</keyword>
<dbReference type="Pfam" id="PF00005">
    <property type="entry name" value="ABC_tran"/>
    <property type="match status" value="1"/>
</dbReference>
<dbReference type="PROSITE" id="PS00211">
    <property type="entry name" value="ABC_TRANSPORTER_1"/>
    <property type="match status" value="1"/>
</dbReference>
<organism evidence="4 5">
    <name type="scientific">Alkalilimnicola ehrlichii (strain ATCC BAA-1101 / DSM 17681 / MLHE-1)</name>
    <dbReference type="NCBI Taxonomy" id="187272"/>
    <lineage>
        <taxon>Bacteria</taxon>
        <taxon>Pseudomonadati</taxon>
        <taxon>Pseudomonadota</taxon>
        <taxon>Gammaproteobacteria</taxon>
        <taxon>Chromatiales</taxon>
        <taxon>Ectothiorhodospiraceae</taxon>
        <taxon>Alkalilimnicola</taxon>
    </lineage>
</organism>
<name>Q0A9D8_ALKEH</name>
<evidence type="ECO:0000256" key="1">
    <source>
        <dbReference type="ARBA" id="ARBA00022741"/>
    </source>
</evidence>
<keyword evidence="2" id="KW-0067">ATP-binding</keyword>
<dbReference type="SMART" id="SM00382">
    <property type="entry name" value="AAA"/>
    <property type="match status" value="1"/>
</dbReference>
<dbReference type="GO" id="GO:0016887">
    <property type="term" value="F:ATP hydrolysis activity"/>
    <property type="evidence" value="ECO:0007669"/>
    <property type="project" value="InterPro"/>
</dbReference>